<proteinExistence type="predicted"/>
<gene>
    <name evidence="3" type="ORF">FCM35_KLT00782</name>
</gene>
<feature type="domain" description="F-box" evidence="1">
    <location>
        <begin position="28"/>
        <end position="59"/>
    </location>
</feature>
<dbReference type="InterPro" id="IPR036047">
    <property type="entry name" value="F-box-like_dom_sf"/>
</dbReference>
<dbReference type="SUPFAM" id="SSF81383">
    <property type="entry name" value="F-box domain"/>
    <property type="match status" value="1"/>
</dbReference>
<dbReference type="SUPFAM" id="SSF52047">
    <property type="entry name" value="RNI-like"/>
    <property type="match status" value="1"/>
</dbReference>
<keyword evidence="4" id="KW-1185">Reference proteome</keyword>
<feature type="domain" description="At1g61320/AtMIF1 LRR" evidence="2">
    <location>
        <begin position="129"/>
        <end position="227"/>
    </location>
</feature>
<evidence type="ECO:0000313" key="3">
    <source>
        <dbReference type="EMBL" id="KAF3342144.1"/>
    </source>
</evidence>
<dbReference type="Gene3D" id="3.80.10.10">
    <property type="entry name" value="Ribonuclease Inhibitor"/>
    <property type="match status" value="1"/>
</dbReference>
<dbReference type="InterPro" id="IPR053772">
    <property type="entry name" value="At1g61320/At1g61330-like"/>
</dbReference>
<dbReference type="PANTHER" id="PTHR34145">
    <property type="entry name" value="OS02G0105600 PROTEIN"/>
    <property type="match status" value="1"/>
</dbReference>
<dbReference type="InterPro" id="IPR032675">
    <property type="entry name" value="LRR_dom_sf"/>
</dbReference>
<accession>A0A833RJ54</accession>
<evidence type="ECO:0000259" key="2">
    <source>
        <dbReference type="Pfam" id="PF23622"/>
    </source>
</evidence>
<protein>
    <submittedName>
        <fullName evidence="3">F-box protein</fullName>
    </submittedName>
</protein>
<dbReference type="Proteomes" id="UP000623129">
    <property type="component" value="Unassembled WGS sequence"/>
</dbReference>
<evidence type="ECO:0000313" key="4">
    <source>
        <dbReference type="Proteomes" id="UP000623129"/>
    </source>
</evidence>
<evidence type="ECO:0000259" key="1">
    <source>
        <dbReference type="Pfam" id="PF00646"/>
    </source>
</evidence>
<dbReference type="PANTHER" id="PTHR34145:SF28">
    <property type="entry name" value="F-BOX DOMAIN-CONTAINING PROTEIN"/>
    <property type="match status" value="1"/>
</dbReference>
<dbReference type="OrthoDB" id="773549at2759"/>
<name>A0A833RJ54_9POAL</name>
<dbReference type="InterPro" id="IPR001810">
    <property type="entry name" value="F-box_dom"/>
</dbReference>
<sequence length="351" mass="39428">MASDQNQAAKKPTLATDQKEEQQDLNFISLLPDEILHSIISKLQIRDAAVTTAISKRWAPLFPTLPSLKITAATFNPRDPNFNPIPGKSYVENSYRIKWIDALCSVLRSRKAALKKFHIAVDILEPYADHFYELEISNCWLVVPSKLTGLGSVKSLVLWGVVVADDDFQRMISRCKAMEKLVITDCLKIKNIVIRAPRLSELVISFEWPVRVVLKSVPRLVSVAVSFSYNSDIWNDCYGSFEVEGTDDEESDGGFSEGTNEATNLNAFLNGLRCVKDLHLNFSDEYRMILSKDAMALPTRLSPECYLVELKKLCLCFPFNYNTFSVIISCLLNSSPQLMEIIIGVSTVSEV</sequence>
<comment type="caution">
    <text evidence="3">The sequence shown here is derived from an EMBL/GenBank/DDBJ whole genome shotgun (WGS) entry which is preliminary data.</text>
</comment>
<dbReference type="AlphaFoldDB" id="A0A833RJ54"/>
<dbReference type="EMBL" id="SWLB01000001">
    <property type="protein sequence ID" value="KAF3342144.1"/>
    <property type="molecule type" value="Genomic_DNA"/>
</dbReference>
<dbReference type="InterPro" id="IPR055357">
    <property type="entry name" value="LRR_At1g61320_AtMIF1"/>
</dbReference>
<dbReference type="Pfam" id="PF00646">
    <property type="entry name" value="F-box"/>
    <property type="match status" value="1"/>
</dbReference>
<dbReference type="Pfam" id="PF23622">
    <property type="entry name" value="LRR_At1g61320_AtMIF1"/>
    <property type="match status" value="1"/>
</dbReference>
<reference evidence="3" key="1">
    <citation type="submission" date="2020-01" db="EMBL/GenBank/DDBJ databases">
        <title>Genome sequence of Kobresia littledalei, the first chromosome-level genome in the family Cyperaceae.</title>
        <authorList>
            <person name="Qu G."/>
        </authorList>
    </citation>
    <scope>NUCLEOTIDE SEQUENCE</scope>
    <source>
        <strain evidence="3">C.B.Clarke</strain>
        <tissue evidence="3">Leaf</tissue>
    </source>
</reference>
<organism evidence="3 4">
    <name type="scientific">Carex littledalei</name>
    <dbReference type="NCBI Taxonomy" id="544730"/>
    <lineage>
        <taxon>Eukaryota</taxon>
        <taxon>Viridiplantae</taxon>
        <taxon>Streptophyta</taxon>
        <taxon>Embryophyta</taxon>
        <taxon>Tracheophyta</taxon>
        <taxon>Spermatophyta</taxon>
        <taxon>Magnoliopsida</taxon>
        <taxon>Liliopsida</taxon>
        <taxon>Poales</taxon>
        <taxon>Cyperaceae</taxon>
        <taxon>Cyperoideae</taxon>
        <taxon>Cariceae</taxon>
        <taxon>Carex</taxon>
        <taxon>Carex subgen. Euthyceras</taxon>
    </lineage>
</organism>